<evidence type="ECO:0008006" key="10">
    <source>
        <dbReference type="Google" id="ProtNLM"/>
    </source>
</evidence>
<feature type="region of interest" description="Disordered" evidence="5">
    <location>
        <begin position="118"/>
        <end position="149"/>
    </location>
</feature>
<evidence type="ECO:0000256" key="2">
    <source>
        <dbReference type="ARBA" id="ARBA00022737"/>
    </source>
</evidence>
<dbReference type="EMBL" id="CM004402">
    <property type="protein sequence ID" value="OAY27066.1"/>
    <property type="molecule type" value="Genomic_DNA"/>
</dbReference>
<dbReference type="GO" id="GO:0005634">
    <property type="term" value="C:nucleus"/>
    <property type="evidence" value="ECO:0000318"/>
    <property type="project" value="GO_Central"/>
</dbReference>
<keyword evidence="2" id="KW-0677">Repeat</keyword>
<feature type="compositionally biased region" description="Basic and acidic residues" evidence="5">
    <location>
        <begin position="118"/>
        <end position="137"/>
    </location>
</feature>
<dbReference type="PANTHER" id="PTHR47999">
    <property type="entry name" value="TRANSCRIPTION FACTOR MYB8-RELATED-RELATED"/>
    <property type="match status" value="1"/>
</dbReference>
<protein>
    <recommendedName>
        <fullName evidence="10">MYB family protein</fullName>
    </recommendedName>
</protein>
<organism evidence="8 9">
    <name type="scientific">Manihot esculenta</name>
    <name type="common">Cassava</name>
    <name type="synonym">Jatropha manihot</name>
    <dbReference type="NCBI Taxonomy" id="3983"/>
    <lineage>
        <taxon>Eukaryota</taxon>
        <taxon>Viridiplantae</taxon>
        <taxon>Streptophyta</taxon>
        <taxon>Embryophyta</taxon>
        <taxon>Tracheophyta</taxon>
        <taxon>Spermatophyta</taxon>
        <taxon>Magnoliopsida</taxon>
        <taxon>eudicotyledons</taxon>
        <taxon>Gunneridae</taxon>
        <taxon>Pentapetalae</taxon>
        <taxon>rosids</taxon>
        <taxon>fabids</taxon>
        <taxon>Malpighiales</taxon>
        <taxon>Euphorbiaceae</taxon>
        <taxon>Crotonoideae</taxon>
        <taxon>Manihoteae</taxon>
        <taxon>Manihot</taxon>
    </lineage>
</organism>
<keyword evidence="3" id="KW-0238">DNA-binding</keyword>
<comment type="subcellular location">
    <subcellularLocation>
        <location evidence="1">Nucleus</location>
    </subcellularLocation>
</comment>
<dbReference type="STRING" id="3983.A0A2C9UB91"/>
<dbReference type="Gene3D" id="1.10.10.60">
    <property type="entry name" value="Homeodomain-like"/>
    <property type="match status" value="2"/>
</dbReference>
<gene>
    <name evidence="8" type="ORF">MANES_16G096900v8</name>
</gene>
<evidence type="ECO:0000256" key="4">
    <source>
        <dbReference type="ARBA" id="ARBA00023242"/>
    </source>
</evidence>
<dbReference type="InterPro" id="IPR015495">
    <property type="entry name" value="Myb_TF_plants"/>
</dbReference>
<evidence type="ECO:0000259" key="7">
    <source>
        <dbReference type="PROSITE" id="PS51294"/>
    </source>
</evidence>
<dbReference type="SMART" id="SM00717">
    <property type="entry name" value="SANT"/>
    <property type="match status" value="2"/>
</dbReference>
<evidence type="ECO:0000256" key="5">
    <source>
        <dbReference type="SAM" id="MobiDB-lite"/>
    </source>
</evidence>
<dbReference type="Proteomes" id="UP000091857">
    <property type="component" value="Chromosome 16"/>
</dbReference>
<feature type="domain" description="HTH myb-type" evidence="7">
    <location>
        <begin position="9"/>
        <end position="61"/>
    </location>
</feature>
<dbReference type="PANTHER" id="PTHR47999:SF86">
    <property type="entry name" value="MYB-RELATED PROTEIN MYB4-LIKE"/>
    <property type="match status" value="1"/>
</dbReference>
<proteinExistence type="predicted"/>
<dbReference type="PROSITE" id="PS51294">
    <property type="entry name" value="HTH_MYB"/>
    <property type="match status" value="2"/>
</dbReference>
<feature type="domain" description="Myb-like" evidence="6">
    <location>
        <begin position="9"/>
        <end position="61"/>
    </location>
</feature>
<dbReference type="CDD" id="cd00167">
    <property type="entry name" value="SANT"/>
    <property type="match status" value="2"/>
</dbReference>
<dbReference type="PROSITE" id="PS50090">
    <property type="entry name" value="MYB_LIKE"/>
    <property type="match status" value="2"/>
</dbReference>
<dbReference type="InterPro" id="IPR017930">
    <property type="entry name" value="Myb_dom"/>
</dbReference>
<dbReference type="FunFam" id="1.10.10.60:FF:000001">
    <property type="entry name" value="MYB-related transcription factor"/>
    <property type="match status" value="1"/>
</dbReference>
<dbReference type="SUPFAM" id="SSF46689">
    <property type="entry name" value="Homeodomain-like"/>
    <property type="match status" value="1"/>
</dbReference>
<sequence>MGRRPCCSKEGLNRGPWSAPEDKILVNYIKLHGEGKWRDLPRRAGLKRCGKSCRLRWLNYLRPGIKRGNISVDEEDLIIRLHKLLGNRWSLIAGRLPGRTDNEIKNYWNSHLRKRAKGEKGSREYSGKQLLSKEKKITSPPPSPPAGVVQTKPVRCNKVVIIPQALDKEHVTQKKAAESQRNLSCSALQQQEDNSLDLLLDNFDIDNFLLLEAPNSELDQAQLNINEFHENALGAGYY</sequence>
<dbReference type="InterPro" id="IPR001005">
    <property type="entry name" value="SANT/Myb"/>
</dbReference>
<evidence type="ECO:0000313" key="8">
    <source>
        <dbReference type="EMBL" id="OAY27066.1"/>
    </source>
</evidence>
<keyword evidence="9" id="KW-1185">Reference proteome</keyword>
<reference evidence="9" key="1">
    <citation type="journal article" date="2016" name="Nat. Biotechnol.">
        <title>Sequencing wild and cultivated cassava and related species reveals extensive interspecific hybridization and genetic diversity.</title>
        <authorList>
            <person name="Bredeson J.V."/>
            <person name="Lyons J.B."/>
            <person name="Prochnik S.E."/>
            <person name="Wu G.A."/>
            <person name="Ha C.M."/>
            <person name="Edsinger-Gonzales E."/>
            <person name="Grimwood J."/>
            <person name="Schmutz J."/>
            <person name="Rabbi I.Y."/>
            <person name="Egesi C."/>
            <person name="Nauluvula P."/>
            <person name="Lebot V."/>
            <person name="Ndunguru J."/>
            <person name="Mkamilo G."/>
            <person name="Bart R.S."/>
            <person name="Setter T.L."/>
            <person name="Gleadow R.M."/>
            <person name="Kulakow P."/>
            <person name="Ferguson M.E."/>
            <person name="Rounsley S."/>
            <person name="Rokhsar D.S."/>
        </authorList>
    </citation>
    <scope>NUCLEOTIDE SEQUENCE [LARGE SCALE GENOMIC DNA]</scope>
    <source>
        <strain evidence="9">cv. AM560-2</strain>
    </source>
</reference>
<comment type="caution">
    <text evidence="8">The sequence shown here is derived from an EMBL/GenBank/DDBJ whole genome shotgun (WGS) entry which is preliminary data.</text>
</comment>
<evidence type="ECO:0000259" key="6">
    <source>
        <dbReference type="PROSITE" id="PS50090"/>
    </source>
</evidence>
<dbReference type="Pfam" id="PF00249">
    <property type="entry name" value="Myb_DNA-binding"/>
    <property type="match status" value="2"/>
</dbReference>
<dbReference type="GO" id="GO:0006355">
    <property type="term" value="P:regulation of DNA-templated transcription"/>
    <property type="evidence" value="ECO:0000318"/>
    <property type="project" value="GO_Central"/>
</dbReference>
<dbReference type="GO" id="GO:0000987">
    <property type="term" value="F:cis-regulatory region sequence-specific DNA binding"/>
    <property type="evidence" value="ECO:0000318"/>
    <property type="project" value="GO_Central"/>
</dbReference>
<dbReference type="AlphaFoldDB" id="A0A2C9UB91"/>
<dbReference type="OrthoDB" id="851207at2759"/>
<dbReference type="InterPro" id="IPR009057">
    <property type="entry name" value="Homeodomain-like_sf"/>
</dbReference>
<feature type="domain" description="HTH myb-type" evidence="7">
    <location>
        <begin position="62"/>
        <end position="116"/>
    </location>
</feature>
<evidence type="ECO:0000256" key="1">
    <source>
        <dbReference type="ARBA" id="ARBA00004123"/>
    </source>
</evidence>
<dbReference type="OMA" id="QAQINDC"/>
<accession>A0A2C9UB91</accession>
<dbReference type="Gramene" id="Manes.16G096900.1.v8.1">
    <property type="protein sequence ID" value="Manes.16G096900.1.v8.1.CDS"/>
    <property type="gene ID" value="Manes.16G096900.v8.1"/>
</dbReference>
<dbReference type="SMR" id="A0A2C9UB91"/>
<evidence type="ECO:0000313" key="9">
    <source>
        <dbReference type="Proteomes" id="UP000091857"/>
    </source>
</evidence>
<name>A0A2C9UB91_MANES</name>
<feature type="domain" description="Myb-like" evidence="6">
    <location>
        <begin position="62"/>
        <end position="112"/>
    </location>
</feature>
<evidence type="ECO:0000256" key="3">
    <source>
        <dbReference type="ARBA" id="ARBA00023125"/>
    </source>
</evidence>
<keyword evidence="4" id="KW-0539">Nucleus</keyword>